<dbReference type="AlphaFoldDB" id="A0A917XBA9"/>
<dbReference type="PANTHER" id="PTHR33164:SF99">
    <property type="entry name" value="MARR FAMILY REGULATORY PROTEIN"/>
    <property type="match status" value="1"/>
</dbReference>
<evidence type="ECO:0000313" key="3">
    <source>
        <dbReference type="Proteomes" id="UP000653411"/>
    </source>
</evidence>
<feature type="domain" description="HTH marR-type" evidence="1">
    <location>
        <begin position="39"/>
        <end position="178"/>
    </location>
</feature>
<dbReference type="SUPFAM" id="SSF46785">
    <property type="entry name" value="Winged helix' DNA-binding domain"/>
    <property type="match status" value="1"/>
</dbReference>
<dbReference type="PROSITE" id="PS50995">
    <property type="entry name" value="HTH_MARR_2"/>
    <property type="match status" value="1"/>
</dbReference>
<dbReference type="SMART" id="SM00347">
    <property type="entry name" value="HTH_MARR"/>
    <property type="match status" value="1"/>
</dbReference>
<dbReference type="Gene3D" id="1.10.10.10">
    <property type="entry name" value="Winged helix-like DNA-binding domain superfamily/Winged helix DNA-binding domain"/>
    <property type="match status" value="1"/>
</dbReference>
<reference evidence="2" key="1">
    <citation type="journal article" date="2014" name="Int. J. Syst. Evol. Microbiol.">
        <title>Complete genome sequence of Corynebacterium casei LMG S-19264T (=DSM 44701T), isolated from a smear-ripened cheese.</title>
        <authorList>
            <consortium name="US DOE Joint Genome Institute (JGI-PGF)"/>
            <person name="Walter F."/>
            <person name="Albersmeier A."/>
            <person name="Kalinowski J."/>
            <person name="Ruckert C."/>
        </authorList>
    </citation>
    <scope>NUCLEOTIDE SEQUENCE</scope>
    <source>
        <strain evidence="2">CGMCC 4.7110</strain>
    </source>
</reference>
<comment type="caution">
    <text evidence="2">The sequence shown here is derived from an EMBL/GenBank/DDBJ whole genome shotgun (WGS) entry which is preliminary data.</text>
</comment>
<dbReference type="PANTHER" id="PTHR33164">
    <property type="entry name" value="TRANSCRIPTIONAL REGULATOR, MARR FAMILY"/>
    <property type="match status" value="1"/>
</dbReference>
<keyword evidence="3" id="KW-1185">Reference proteome</keyword>
<dbReference type="GO" id="GO:0003700">
    <property type="term" value="F:DNA-binding transcription factor activity"/>
    <property type="evidence" value="ECO:0007669"/>
    <property type="project" value="InterPro"/>
</dbReference>
<evidence type="ECO:0000313" key="2">
    <source>
        <dbReference type="EMBL" id="GGN04836.1"/>
    </source>
</evidence>
<dbReference type="InterPro" id="IPR000835">
    <property type="entry name" value="HTH_MarR-typ"/>
</dbReference>
<dbReference type="InterPro" id="IPR036390">
    <property type="entry name" value="WH_DNA-bd_sf"/>
</dbReference>
<proteinExistence type="predicted"/>
<gene>
    <name evidence="2" type="primary">marR</name>
    <name evidence="2" type="ORF">GCM10011578_028260</name>
</gene>
<organism evidence="2 3">
    <name type="scientific">Streptomyces fuscichromogenes</name>
    <dbReference type="NCBI Taxonomy" id="1324013"/>
    <lineage>
        <taxon>Bacteria</taxon>
        <taxon>Bacillati</taxon>
        <taxon>Actinomycetota</taxon>
        <taxon>Actinomycetes</taxon>
        <taxon>Kitasatosporales</taxon>
        <taxon>Streptomycetaceae</taxon>
        <taxon>Streptomyces</taxon>
    </lineage>
</organism>
<dbReference type="EMBL" id="BMML01000005">
    <property type="protein sequence ID" value="GGN04836.1"/>
    <property type="molecule type" value="Genomic_DNA"/>
</dbReference>
<dbReference type="Pfam" id="PF12802">
    <property type="entry name" value="MarR_2"/>
    <property type="match status" value="1"/>
</dbReference>
<reference evidence="2" key="2">
    <citation type="submission" date="2020-09" db="EMBL/GenBank/DDBJ databases">
        <authorList>
            <person name="Sun Q."/>
            <person name="Zhou Y."/>
        </authorList>
    </citation>
    <scope>NUCLEOTIDE SEQUENCE</scope>
    <source>
        <strain evidence="2">CGMCC 4.7110</strain>
    </source>
</reference>
<protein>
    <submittedName>
        <fullName evidence="2">MarR family transcriptional regulator</fullName>
    </submittedName>
</protein>
<name>A0A917XBA9_9ACTN</name>
<dbReference type="GO" id="GO:0006950">
    <property type="term" value="P:response to stress"/>
    <property type="evidence" value="ECO:0007669"/>
    <property type="project" value="TreeGrafter"/>
</dbReference>
<dbReference type="Proteomes" id="UP000653411">
    <property type="component" value="Unassembled WGS sequence"/>
</dbReference>
<evidence type="ECO:0000259" key="1">
    <source>
        <dbReference type="PROSITE" id="PS50995"/>
    </source>
</evidence>
<dbReference type="InterPro" id="IPR039422">
    <property type="entry name" value="MarR/SlyA-like"/>
</dbReference>
<accession>A0A917XBA9</accession>
<sequence length="185" mass="19376">MGTVAVSAVAVSAVAVGSVGMNSTPQQDTAAEAAARAANSPLVRDFGLLITSATRLEQRIDSALRRECGISHTMLEVLILLCRRSGEEISQRLLADGLTLTSSGTTRLVDRMEEAGLVRRVPSPGDRRVALVEPTAAGHTALLGAAAVHARVVEEFFVGPLTADDYTRLTGALAAIDRALREDTG</sequence>
<dbReference type="InterPro" id="IPR036388">
    <property type="entry name" value="WH-like_DNA-bd_sf"/>
</dbReference>